<evidence type="ECO:0000313" key="2">
    <source>
        <dbReference type="Proteomes" id="UP000237003"/>
    </source>
</evidence>
<dbReference type="OrthoDB" id="9997559at2"/>
<organism evidence="1 2">
    <name type="scientific">Citrobacter amalonaticus</name>
    <dbReference type="NCBI Taxonomy" id="35703"/>
    <lineage>
        <taxon>Bacteria</taxon>
        <taxon>Pseudomonadati</taxon>
        <taxon>Pseudomonadota</taxon>
        <taxon>Gammaproteobacteria</taxon>
        <taxon>Enterobacterales</taxon>
        <taxon>Enterobacteriaceae</taxon>
        <taxon>Citrobacter</taxon>
    </lineage>
</organism>
<reference evidence="1 2" key="1">
    <citation type="submission" date="2018-01" db="EMBL/GenBank/DDBJ databases">
        <title>Complete genome sequences of 14 Citrobacter spp. isolated from plant in Canada.</title>
        <authorList>
            <person name="Bhandare S.G."/>
            <person name="Colavecchio A."/>
            <person name="Jeukens J."/>
            <person name="Emond-Rheault J.-G."/>
            <person name="Freschi L."/>
            <person name="Hamel J."/>
            <person name="Kukavica-Ibrulj I."/>
            <person name="Levesque R."/>
            <person name="Goodridge L."/>
        </authorList>
    </citation>
    <scope>NUCLEOTIDE SEQUENCE [LARGE SCALE GENOMIC DNA]</scope>
    <source>
        <strain evidence="1 2">S1285</strain>
    </source>
</reference>
<gene>
    <name evidence="1" type="ORF">C3430_25575</name>
</gene>
<comment type="caution">
    <text evidence="1">The sequence shown here is derived from an EMBL/GenBank/DDBJ whole genome shotgun (WGS) entry which is preliminary data.</text>
</comment>
<name>A0A2S4RQK8_CITAM</name>
<accession>A0A2S4RQK8</accession>
<dbReference type="AlphaFoldDB" id="A0A2S4RQK8"/>
<protein>
    <submittedName>
        <fullName evidence="1">Uncharacterized protein</fullName>
    </submittedName>
</protein>
<evidence type="ECO:0000313" key="1">
    <source>
        <dbReference type="EMBL" id="POU60148.1"/>
    </source>
</evidence>
<sequence>MALNHVLPLRLSELSALRHEFKTIIPLCRLNRSCFADLLINTFFGARSQALFSVGYREFVTVLFF</sequence>
<dbReference type="EMBL" id="PQLX01000015">
    <property type="protein sequence ID" value="POU60148.1"/>
    <property type="molecule type" value="Genomic_DNA"/>
</dbReference>
<proteinExistence type="predicted"/>
<dbReference type="Proteomes" id="UP000237003">
    <property type="component" value="Unassembled WGS sequence"/>
</dbReference>